<gene>
    <name evidence="1" type="ORF">ZEAMMB73_Zm00001d004018</name>
</gene>
<accession>A0A1D6ECZ2</accession>
<dbReference type="EMBL" id="CM007648">
    <property type="protein sequence ID" value="ONM18169.1"/>
    <property type="molecule type" value="Genomic_DNA"/>
</dbReference>
<dbReference type="AlphaFoldDB" id="A0A1D6ECZ2"/>
<name>A0A1D6ECZ2_MAIZE</name>
<dbReference type="InParanoid" id="A0A1D6ECZ2"/>
<organism evidence="1">
    <name type="scientific">Zea mays</name>
    <name type="common">Maize</name>
    <dbReference type="NCBI Taxonomy" id="4577"/>
    <lineage>
        <taxon>Eukaryota</taxon>
        <taxon>Viridiplantae</taxon>
        <taxon>Streptophyta</taxon>
        <taxon>Embryophyta</taxon>
        <taxon>Tracheophyta</taxon>
        <taxon>Spermatophyta</taxon>
        <taxon>Magnoliopsida</taxon>
        <taxon>Liliopsida</taxon>
        <taxon>Poales</taxon>
        <taxon>Poaceae</taxon>
        <taxon>PACMAD clade</taxon>
        <taxon>Panicoideae</taxon>
        <taxon>Andropogonodae</taxon>
        <taxon>Andropogoneae</taxon>
        <taxon>Tripsacinae</taxon>
        <taxon>Zea</taxon>
    </lineage>
</organism>
<sequence>MAAGRRRQLLPWRLCSSHLWCPTPHPAAPSHGGCKSQFHGCFLNCSRCPTHSPWRPSLSPPLVDADSLSNSLPWLVLPCTTTSRSQGAISMLPSMATPLGALLTLSVAMDDLHSPWSAQAPSSLSSRRRVSYSSQLAHHLSGDMHSSCMSQIIAAASSFAGACPLQQSRRDAVTLEPQRHDLFQLGESSRVVVNPW</sequence>
<protein>
    <submittedName>
        <fullName evidence="1">Uncharacterized protein</fullName>
    </submittedName>
</protein>
<reference evidence="1" key="1">
    <citation type="submission" date="2015-12" db="EMBL/GenBank/DDBJ databases">
        <title>Update maize B73 reference genome by single molecule sequencing technologies.</title>
        <authorList>
            <consortium name="Maize Genome Sequencing Project"/>
            <person name="Ware D."/>
        </authorList>
    </citation>
    <scope>NUCLEOTIDE SEQUENCE [LARGE SCALE GENOMIC DNA]</scope>
    <source>
        <tissue evidence="1">Seedling</tissue>
    </source>
</reference>
<proteinExistence type="predicted"/>
<evidence type="ECO:0000313" key="1">
    <source>
        <dbReference type="EMBL" id="ONM18169.1"/>
    </source>
</evidence>